<keyword evidence="2" id="KW-1185">Reference proteome</keyword>
<accession>A0ACC2P115</accession>
<dbReference type="EMBL" id="CM056742">
    <property type="protein sequence ID" value="KAJ8677120.1"/>
    <property type="molecule type" value="Genomic_DNA"/>
</dbReference>
<evidence type="ECO:0000313" key="1">
    <source>
        <dbReference type="EMBL" id="KAJ8677120.1"/>
    </source>
</evidence>
<sequence>MGTSITRSSDDRLIEIPQIDVESVPCQVDVSIAGESVKNEHIEQDGIHFLLDCTGEEECASQMLTIFQPHCSDNPSHALIQVTTNSSSDVDTESCDKSKGMKFIESGGPGDSQSDQRRSELIQHVRVAEGIEMVVLDSISASESDASNHISSALGFRHTSTSLSGPSSAKEMITIQSTQKDPSALCSNPGFAVVDDTICPLYIPGTPEAQERDQDQESAISTSSYEIPPCEDLNIESSAIVPHELVIPNDGKEDRTGTEISSHASSSLFASLEGKTRSPLIPMDHDDTDADGSGMFTRDHLRTDDDSQS</sequence>
<gene>
    <name evidence="1" type="ORF">QAD02_012907</name>
</gene>
<evidence type="ECO:0000313" key="2">
    <source>
        <dbReference type="Proteomes" id="UP001239111"/>
    </source>
</evidence>
<protein>
    <submittedName>
        <fullName evidence="1">Uncharacterized protein</fullName>
    </submittedName>
</protein>
<reference evidence="1" key="1">
    <citation type="submission" date="2023-04" db="EMBL/GenBank/DDBJ databases">
        <title>A chromosome-level genome assembly of the parasitoid wasp Eretmocerus hayati.</title>
        <authorList>
            <person name="Zhong Y."/>
            <person name="Liu S."/>
            <person name="Liu Y."/>
        </authorList>
    </citation>
    <scope>NUCLEOTIDE SEQUENCE</scope>
    <source>
        <strain evidence="1">ZJU_SS_LIU_2023</strain>
    </source>
</reference>
<comment type="caution">
    <text evidence="1">The sequence shown here is derived from an EMBL/GenBank/DDBJ whole genome shotgun (WGS) entry which is preliminary data.</text>
</comment>
<name>A0ACC2P115_9HYME</name>
<dbReference type="Proteomes" id="UP001239111">
    <property type="component" value="Chromosome 2"/>
</dbReference>
<proteinExistence type="predicted"/>
<organism evidence="1 2">
    <name type="scientific">Eretmocerus hayati</name>
    <dbReference type="NCBI Taxonomy" id="131215"/>
    <lineage>
        <taxon>Eukaryota</taxon>
        <taxon>Metazoa</taxon>
        <taxon>Ecdysozoa</taxon>
        <taxon>Arthropoda</taxon>
        <taxon>Hexapoda</taxon>
        <taxon>Insecta</taxon>
        <taxon>Pterygota</taxon>
        <taxon>Neoptera</taxon>
        <taxon>Endopterygota</taxon>
        <taxon>Hymenoptera</taxon>
        <taxon>Apocrita</taxon>
        <taxon>Proctotrupomorpha</taxon>
        <taxon>Chalcidoidea</taxon>
        <taxon>Aphelinidae</taxon>
        <taxon>Aphelininae</taxon>
        <taxon>Eretmocerus</taxon>
    </lineage>
</organism>